<keyword evidence="3 9" id="KW-0547">Nucleotide-binding</keyword>
<keyword evidence="2" id="KW-0808">Transferase</keyword>
<dbReference type="InterPro" id="IPR000719">
    <property type="entry name" value="Prot_kinase_dom"/>
</dbReference>
<evidence type="ECO:0000313" key="12">
    <source>
        <dbReference type="Ensembl" id="ENSEBUP00000005532.1"/>
    </source>
</evidence>
<dbReference type="InterPro" id="IPR017441">
    <property type="entry name" value="Protein_kinase_ATP_BS"/>
</dbReference>
<evidence type="ECO:0000256" key="3">
    <source>
        <dbReference type="ARBA" id="ARBA00022741"/>
    </source>
</evidence>
<feature type="region of interest" description="Disordered" evidence="10">
    <location>
        <begin position="1"/>
        <end position="29"/>
    </location>
</feature>
<accession>A0A8C4NCA6</accession>
<evidence type="ECO:0000256" key="9">
    <source>
        <dbReference type="PROSITE-ProRule" id="PRU10141"/>
    </source>
</evidence>
<dbReference type="InterPro" id="IPR050198">
    <property type="entry name" value="Non-receptor_tyrosine_kinases"/>
</dbReference>
<dbReference type="FunFam" id="3.30.200.20:FF:000053">
    <property type="entry name" value="Tyrosine-protein kinase"/>
    <property type="match status" value="1"/>
</dbReference>
<dbReference type="Pfam" id="PF07714">
    <property type="entry name" value="PK_Tyr_Ser-Thr"/>
    <property type="match status" value="1"/>
</dbReference>
<keyword evidence="4" id="KW-0418">Kinase</keyword>
<evidence type="ECO:0000259" key="11">
    <source>
        <dbReference type="PROSITE" id="PS50011"/>
    </source>
</evidence>
<protein>
    <recommendedName>
        <fullName evidence="1">non-specific protein-tyrosine kinase</fullName>
        <ecNumber evidence="1">2.7.10.2</ecNumber>
    </recommendedName>
</protein>
<keyword evidence="7" id="KW-0829">Tyrosine-protein kinase</keyword>
<dbReference type="SUPFAM" id="SSF56112">
    <property type="entry name" value="Protein kinase-like (PK-like)"/>
    <property type="match status" value="1"/>
</dbReference>
<dbReference type="AlphaFoldDB" id="A0A8C4NCA6"/>
<dbReference type="PANTHER" id="PTHR24418">
    <property type="entry name" value="TYROSINE-PROTEIN KINASE"/>
    <property type="match status" value="1"/>
</dbReference>
<dbReference type="Ensembl" id="ENSEBUT00000005971.1">
    <property type="protein sequence ID" value="ENSEBUP00000005532.1"/>
    <property type="gene ID" value="ENSEBUG00000003760.1"/>
</dbReference>
<feature type="binding site" evidence="9">
    <location>
        <position position="142"/>
    </location>
    <ligand>
        <name>ATP</name>
        <dbReference type="ChEBI" id="CHEBI:30616"/>
    </ligand>
</feature>
<dbReference type="Proteomes" id="UP000694388">
    <property type="component" value="Unplaced"/>
</dbReference>
<evidence type="ECO:0000256" key="1">
    <source>
        <dbReference type="ARBA" id="ARBA00011903"/>
    </source>
</evidence>
<dbReference type="GO" id="GO:0005524">
    <property type="term" value="F:ATP binding"/>
    <property type="evidence" value="ECO:0007669"/>
    <property type="project" value="UniProtKB-UniRule"/>
</dbReference>
<keyword evidence="13" id="KW-1185">Reference proteome</keyword>
<dbReference type="PROSITE" id="PS50011">
    <property type="entry name" value="PROTEIN_KINASE_DOM"/>
    <property type="match status" value="1"/>
</dbReference>
<evidence type="ECO:0000256" key="6">
    <source>
        <dbReference type="ARBA" id="ARBA00022999"/>
    </source>
</evidence>
<keyword evidence="5 9" id="KW-0067">ATP-binding</keyword>
<organism evidence="12 13">
    <name type="scientific">Eptatretus burgeri</name>
    <name type="common">Inshore hagfish</name>
    <dbReference type="NCBI Taxonomy" id="7764"/>
    <lineage>
        <taxon>Eukaryota</taxon>
        <taxon>Metazoa</taxon>
        <taxon>Chordata</taxon>
        <taxon>Craniata</taxon>
        <taxon>Vertebrata</taxon>
        <taxon>Cyclostomata</taxon>
        <taxon>Myxini</taxon>
        <taxon>Myxiniformes</taxon>
        <taxon>Myxinidae</taxon>
        <taxon>Eptatretinae</taxon>
        <taxon>Eptatretus</taxon>
    </lineage>
</organism>
<dbReference type="GO" id="GO:0004715">
    <property type="term" value="F:non-membrane spanning protein tyrosine kinase activity"/>
    <property type="evidence" value="ECO:0007669"/>
    <property type="project" value="UniProtKB-EC"/>
</dbReference>
<dbReference type="InterPro" id="IPR001245">
    <property type="entry name" value="Ser-Thr/Tyr_kinase_cat_dom"/>
</dbReference>
<evidence type="ECO:0000256" key="10">
    <source>
        <dbReference type="SAM" id="MobiDB-lite"/>
    </source>
</evidence>
<keyword evidence="6" id="KW-0727">SH2 domain</keyword>
<dbReference type="Gene3D" id="1.10.510.10">
    <property type="entry name" value="Transferase(Phosphotransferase) domain 1"/>
    <property type="match status" value="1"/>
</dbReference>
<dbReference type="InterPro" id="IPR036860">
    <property type="entry name" value="SH2_dom_sf"/>
</dbReference>
<evidence type="ECO:0000256" key="7">
    <source>
        <dbReference type="ARBA" id="ARBA00023137"/>
    </source>
</evidence>
<reference evidence="12" key="2">
    <citation type="submission" date="2025-09" db="UniProtKB">
        <authorList>
            <consortium name="Ensembl"/>
        </authorList>
    </citation>
    <scope>IDENTIFICATION</scope>
</reference>
<evidence type="ECO:0000313" key="13">
    <source>
        <dbReference type="Proteomes" id="UP000694388"/>
    </source>
</evidence>
<evidence type="ECO:0000256" key="5">
    <source>
        <dbReference type="ARBA" id="ARBA00022840"/>
    </source>
</evidence>
<dbReference type="SUPFAM" id="SSF55550">
    <property type="entry name" value="SH2 domain"/>
    <property type="match status" value="1"/>
</dbReference>
<sequence length="259" mass="29028">MKSEPREEFPAPGEHGASGPRRRHGIEGFPQVRDGDLVKHFRLHEEGGHVSIAPGQTFSSIIMLISYFLEHDVPQICLRQPCEQVQSCKSSSSKTFQEATNQKLDLWEIQRDALMFIRILGTGEFGEVWQGLWNKSTPVAIKTMKPGSMDVSSFMDEARLMKCFRHPHLVCLYAVCSTEEPLFIITEYLAHGALRDFLRGPEGQTLSPSILIGMAAQVASGMAYLESHSFHPSRLGSTKCPCWRRAHVQSGRLRACQDS</sequence>
<comment type="catalytic activity">
    <reaction evidence="8">
        <text>L-tyrosyl-[protein] + ATP = O-phospho-L-tyrosyl-[protein] + ADP + H(+)</text>
        <dbReference type="Rhea" id="RHEA:10596"/>
        <dbReference type="Rhea" id="RHEA-COMP:10136"/>
        <dbReference type="Rhea" id="RHEA-COMP:20101"/>
        <dbReference type="ChEBI" id="CHEBI:15378"/>
        <dbReference type="ChEBI" id="CHEBI:30616"/>
        <dbReference type="ChEBI" id="CHEBI:46858"/>
        <dbReference type="ChEBI" id="CHEBI:61978"/>
        <dbReference type="ChEBI" id="CHEBI:456216"/>
        <dbReference type="EC" id="2.7.10.2"/>
    </reaction>
</comment>
<evidence type="ECO:0000256" key="8">
    <source>
        <dbReference type="ARBA" id="ARBA00051245"/>
    </source>
</evidence>
<dbReference type="PROSITE" id="PS00107">
    <property type="entry name" value="PROTEIN_KINASE_ATP"/>
    <property type="match status" value="1"/>
</dbReference>
<feature type="domain" description="Protein kinase" evidence="11">
    <location>
        <begin position="114"/>
        <end position="259"/>
    </location>
</feature>
<dbReference type="GeneTree" id="ENSGT00940000164033"/>
<evidence type="ECO:0000256" key="2">
    <source>
        <dbReference type="ARBA" id="ARBA00022679"/>
    </source>
</evidence>
<dbReference type="Gene3D" id="3.30.505.10">
    <property type="entry name" value="SH2 domain"/>
    <property type="match status" value="1"/>
</dbReference>
<proteinExistence type="predicted"/>
<reference evidence="12" key="1">
    <citation type="submission" date="2025-08" db="UniProtKB">
        <authorList>
            <consortium name="Ensembl"/>
        </authorList>
    </citation>
    <scope>IDENTIFICATION</scope>
</reference>
<dbReference type="EC" id="2.7.10.2" evidence="1"/>
<name>A0A8C4NCA6_EPTBU</name>
<dbReference type="InterPro" id="IPR011009">
    <property type="entry name" value="Kinase-like_dom_sf"/>
</dbReference>
<evidence type="ECO:0000256" key="4">
    <source>
        <dbReference type="ARBA" id="ARBA00022777"/>
    </source>
</evidence>